<organism evidence="7">
    <name type="scientific">Pseudo-nitzschia australis</name>
    <dbReference type="NCBI Taxonomy" id="44445"/>
    <lineage>
        <taxon>Eukaryota</taxon>
        <taxon>Sar</taxon>
        <taxon>Stramenopiles</taxon>
        <taxon>Ochrophyta</taxon>
        <taxon>Bacillariophyta</taxon>
        <taxon>Bacillariophyceae</taxon>
        <taxon>Bacillariophycidae</taxon>
        <taxon>Bacillariales</taxon>
        <taxon>Bacillariaceae</taxon>
        <taxon>Pseudo-nitzschia</taxon>
    </lineage>
</organism>
<evidence type="ECO:0000256" key="3">
    <source>
        <dbReference type="ARBA" id="ARBA00011953"/>
    </source>
</evidence>
<evidence type="ECO:0000256" key="2">
    <source>
        <dbReference type="ARBA" id="ARBA00006191"/>
    </source>
</evidence>
<dbReference type="GO" id="GO:0061708">
    <property type="term" value="F:tRNA-5-taurinomethyluridine 2-sulfurtransferase"/>
    <property type="evidence" value="ECO:0007669"/>
    <property type="project" value="UniProtKB-EC"/>
</dbReference>
<accession>A0A7S4AD04</accession>
<sequence length="608" mass="68052">MKIRLTRTLLKHELFHSFTAVATTATTATCTITVSCIPNSPYKDFLNAVCARWYSNSNSAGGTHRPMISTIIPPTTESCNVNSKPKKIAIAMSGGVDSSVVAYLLTKSHPSEELMGIHMSNWDYADENPTVTTTMKSNKNNSYCWEQDWKDTNAVATQLNIPIHHVSFQAEYWNEVFQPYCQQLSQSITPNPDVDCNRYIKFGALKDFLEKRFSGDVDCLATGHYARIWDRSRSTRPSSRGGIHPTINDMPPYLEQALQEEESTVLADYILHSSVAYTPLLFSARDRSKDQSYFLSGVPSKAFSGVLFPLGDLFKTEHGRDNSTNNSDECNTGSDNRSDSMISVRQLAQHAQLPNANKRDSVGICFIGKRKHGDFINEYVDTPLDKSSLVQCINVENNEVVATFDPVETPSLAYATIGQGAKISGATQKWFIVNKQLKPPRHRYYDEGQRKWESPCVFICPGTHHPSLYADIFYIRSKHFNWMAGGGETNRPPPLPFRAKCRIRHLQPLVECEIAMVNRDYNHGQTAFKSGEFDNDTYAIRLKQPLRGIAPGQVCVIYAGGKEGDLICIGGGPIDESGPNYWEMKQDLPKMLHPSGQNDFPSFKQGEP</sequence>
<dbReference type="GO" id="GO:0002143">
    <property type="term" value="P:tRNA wobble position uridine thiolation"/>
    <property type="evidence" value="ECO:0007669"/>
    <property type="project" value="TreeGrafter"/>
</dbReference>
<reference evidence="7" key="1">
    <citation type="submission" date="2021-01" db="EMBL/GenBank/DDBJ databases">
        <authorList>
            <person name="Corre E."/>
            <person name="Pelletier E."/>
            <person name="Niang G."/>
            <person name="Scheremetjew M."/>
            <person name="Finn R."/>
            <person name="Kale V."/>
            <person name="Holt S."/>
            <person name="Cochrane G."/>
            <person name="Meng A."/>
            <person name="Brown T."/>
            <person name="Cohen L."/>
        </authorList>
    </citation>
    <scope>NUCLEOTIDE SEQUENCE</scope>
    <source>
        <strain evidence="7">10249 10 AB</strain>
    </source>
</reference>
<comment type="similarity">
    <text evidence="2">Belongs to the MnmA/TRMU family.</text>
</comment>
<dbReference type="Pfam" id="PF20258">
    <property type="entry name" value="tRNA_Me_trans_C"/>
    <property type="match status" value="1"/>
</dbReference>
<dbReference type="InterPro" id="IPR046885">
    <property type="entry name" value="MnmA-like_C"/>
</dbReference>
<evidence type="ECO:0000256" key="4">
    <source>
        <dbReference type="ARBA" id="ARBA00049564"/>
    </source>
</evidence>
<dbReference type="EC" id="2.8.1.14" evidence="3"/>
<dbReference type="SUPFAM" id="SSF52402">
    <property type="entry name" value="Adenine nucleotide alpha hydrolases-like"/>
    <property type="match status" value="1"/>
</dbReference>
<dbReference type="EMBL" id="HBIX01005383">
    <property type="protein sequence ID" value="CAE0711538.1"/>
    <property type="molecule type" value="Transcribed_RNA"/>
</dbReference>
<dbReference type="InterPro" id="IPR014729">
    <property type="entry name" value="Rossmann-like_a/b/a_fold"/>
</dbReference>
<dbReference type="CDD" id="cd01998">
    <property type="entry name" value="MnmA_TRMU-like"/>
    <property type="match status" value="1"/>
</dbReference>
<evidence type="ECO:0000259" key="6">
    <source>
        <dbReference type="Pfam" id="PF20258"/>
    </source>
</evidence>
<gene>
    <name evidence="7" type="ORF">PAUS00366_LOCUS4290</name>
</gene>
<evidence type="ECO:0000313" key="7">
    <source>
        <dbReference type="EMBL" id="CAE0711538.1"/>
    </source>
</evidence>
<proteinExistence type="inferred from homology"/>
<dbReference type="PANTHER" id="PTHR11933">
    <property type="entry name" value="TRNA 5-METHYLAMINOMETHYL-2-THIOURIDYLATE -METHYLTRANSFERASE"/>
    <property type="match status" value="1"/>
</dbReference>
<dbReference type="Pfam" id="PF03054">
    <property type="entry name" value="tRNA_Me_trans"/>
    <property type="match status" value="2"/>
</dbReference>
<feature type="region of interest" description="Disordered" evidence="5">
    <location>
        <begin position="317"/>
        <end position="338"/>
    </location>
</feature>
<dbReference type="PANTHER" id="PTHR11933:SF5">
    <property type="entry name" value="MITOCHONDRIAL TRNA-SPECIFIC 2-THIOURIDYLASE 1"/>
    <property type="match status" value="1"/>
</dbReference>
<dbReference type="Gene3D" id="3.40.50.620">
    <property type="entry name" value="HUPs"/>
    <property type="match status" value="1"/>
</dbReference>
<dbReference type="Gene3D" id="2.40.30.10">
    <property type="entry name" value="Translation factors"/>
    <property type="match status" value="1"/>
</dbReference>
<dbReference type="InterPro" id="IPR004506">
    <property type="entry name" value="MnmA-like"/>
</dbReference>
<dbReference type="AlphaFoldDB" id="A0A7S4AD04"/>
<evidence type="ECO:0000256" key="5">
    <source>
        <dbReference type="SAM" id="MobiDB-lite"/>
    </source>
</evidence>
<comment type="function">
    <text evidence="1">Catalyzes the 2-thiolation of uridine at the wobble position (U34) of mitochondrial tRNA(Lys), tRNA(Glu) and tRNA(Gln). Required for the formation of 5-taurinomethyl-2-thiouridine (tm5s2U) of mitochondrial tRNA(Lys), tRNA(Glu), and tRNA(Gln) at the wobble position. ATP is required to activate the C2 atom of the wobble base.</text>
</comment>
<comment type="catalytic activity">
    <reaction evidence="4">
        <text>5-taurinomethyluridine(34) in tRNA + S-sulfanyl-L-cysteinyl-[protein] + AH2 + ATP = 5-taurinomethyl-2-thiouridine(34) in tRNA + L-cysteinyl-[protein] + A + AMP + diphosphate + H(+)</text>
        <dbReference type="Rhea" id="RHEA:47040"/>
        <dbReference type="Rhea" id="RHEA-COMP:10131"/>
        <dbReference type="Rhea" id="RHEA-COMP:11726"/>
        <dbReference type="Rhea" id="RHEA-COMP:11732"/>
        <dbReference type="Rhea" id="RHEA-COMP:11733"/>
        <dbReference type="ChEBI" id="CHEBI:13193"/>
        <dbReference type="ChEBI" id="CHEBI:15378"/>
        <dbReference type="ChEBI" id="CHEBI:17499"/>
        <dbReference type="ChEBI" id="CHEBI:29950"/>
        <dbReference type="ChEBI" id="CHEBI:30616"/>
        <dbReference type="ChEBI" id="CHEBI:33019"/>
        <dbReference type="ChEBI" id="CHEBI:61963"/>
        <dbReference type="ChEBI" id="CHEBI:87171"/>
        <dbReference type="ChEBI" id="CHEBI:87172"/>
        <dbReference type="ChEBI" id="CHEBI:456215"/>
        <dbReference type="EC" id="2.8.1.14"/>
    </reaction>
</comment>
<protein>
    <recommendedName>
        <fullName evidence="3">tRNA-5-taurinomethyluridine 2-sulfurtransferase</fullName>
        <ecNumber evidence="3">2.8.1.14</ecNumber>
    </recommendedName>
</protein>
<name>A0A7S4AD04_9STRA</name>
<feature type="domain" description="tRNA-specific 2-thiouridylase MnmA-like C-terminal" evidence="6">
    <location>
        <begin position="475"/>
        <end position="574"/>
    </location>
</feature>
<evidence type="ECO:0000256" key="1">
    <source>
        <dbReference type="ARBA" id="ARBA00003986"/>
    </source>
</evidence>
<feature type="compositionally biased region" description="Polar residues" evidence="5">
    <location>
        <begin position="322"/>
        <end position="338"/>
    </location>
</feature>